<name>I4AKX4_BERLS</name>
<dbReference type="AlphaFoldDB" id="I4AKX4"/>
<proteinExistence type="predicted"/>
<dbReference type="HOGENOM" id="CLU_1701652_0_0_10"/>
<protein>
    <submittedName>
        <fullName evidence="1">Uncharacterized protein</fullName>
    </submittedName>
</protein>
<sequence length="154" mass="18101" precursor="true">MESSLRSYSQKRKIILFFLLLSLSQISCHPDCATMYKKRKILYTLTSRKGIVGFTPKYSYHAKPNEDIILNLKEGEAYEARIYGDYTTDSFIKYKVFLNLKLNNEFISSSKIDNRYFWGITITPKQSGNYLFELRQDSKSKPLCYNIIVFIKDK</sequence>
<gene>
    <name evidence="1" type="ordered locus">Fleli_2232</name>
</gene>
<evidence type="ECO:0000313" key="1">
    <source>
        <dbReference type="EMBL" id="AFM04609.1"/>
    </source>
</evidence>
<organism evidence="1 2">
    <name type="scientific">Bernardetia litoralis (strain ATCC 23117 / DSM 6794 / NBRC 15988 / NCIMB 1366 / Fx l1 / Sio-4)</name>
    <name type="common">Flexibacter litoralis</name>
    <dbReference type="NCBI Taxonomy" id="880071"/>
    <lineage>
        <taxon>Bacteria</taxon>
        <taxon>Pseudomonadati</taxon>
        <taxon>Bacteroidota</taxon>
        <taxon>Cytophagia</taxon>
        <taxon>Cytophagales</taxon>
        <taxon>Bernardetiaceae</taxon>
        <taxon>Bernardetia</taxon>
    </lineage>
</organism>
<evidence type="ECO:0000313" key="2">
    <source>
        <dbReference type="Proteomes" id="UP000006054"/>
    </source>
</evidence>
<dbReference type="RefSeq" id="WP_014798056.1">
    <property type="nucleotide sequence ID" value="NC_018018.1"/>
</dbReference>
<dbReference type="Proteomes" id="UP000006054">
    <property type="component" value="Chromosome"/>
</dbReference>
<dbReference type="KEGG" id="fli:Fleli_2232"/>
<accession>I4AKX4</accession>
<dbReference type="STRING" id="880071.Fleli_2232"/>
<keyword evidence="2" id="KW-1185">Reference proteome</keyword>
<reference evidence="2" key="1">
    <citation type="submission" date="2012-06" db="EMBL/GenBank/DDBJ databases">
        <title>The complete genome of Flexibacter litoralis DSM 6794.</title>
        <authorList>
            <person name="Lucas S."/>
            <person name="Copeland A."/>
            <person name="Lapidus A."/>
            <person name="Glavina del Rio T."/>
            <person name="Dalin E."/>
            <person name="Tice H."/>
            <person name="Bruce D."/>
            <person name="Goodwin L."/>
            <person name="Pitluck S."/>
            <person name="Peters L."/>
            <person name="Ovchinnikova G."/>
            <person name="Lu M."/>
            <person name="Kyrpides N."/>
            <person name="Mavromatis K."/>
            <person name="Ivanova N."/>
            <person name="Brettin T."/>
            <person name="Detter J.C."/>
            <person name="Han C."/>
            <person name="Larimer F."/>
            <person name="Land M."/>
            <person name="Hauser L."/>
            <person name="Markowitz V."/>
            <person name="Cheng J.-F."/>
            <person name="Hugenholtz P."/>
            <person name="Woyke T."/>
            <person name="Wu D."/>
            <person name="Spring S."/>
            <person name="Lang E."/>
            <person name="Kopitz M."/>
            <person name="Brambilla E."/>
            <person name="Klenk H.-P."/>
            <person name="Eisen J.A."/>
        </authorList>
    </citation>
    <scope>NUCLEOTIDE SEQUENCE [LARGE SCALE GENOMIC DNA]</scope>
    <source>
        <strain evidence="2">ATCC 23117 / DSM 6794 / NBRC 15988 / NCIMB 1366 / Sio-4</strain>
    </source>
</reference>
<dbReference type="EMBL" id="CP003345">
    <property type="protein sequence ID" value="AFM04609.1"/>
    <property type="molecule type" value="Genomic_DNA"/>
</dbReference>